<evidence type="ECO:0000313" key="1">
    <source>
        <dbReference type="EMBL" id="GLJ60964.1"/>
    </source>
</evidence>
<accession>A0A9W6H2T6</accession>
<keyword evidence="2" id="KW-1185">Reference proteome</keyword>
<reference evidence="1" key="2">
    <citation type="submission" date="2023-01" db="EMBL/GenBank/DDBJ databases">
        <authorList>
            <person name="Sun Q."/>
            <person name="Evtushenko L."/>
        </authorList>
    </citation>
    <scope>NUCLEOTIDE SEQUENCE</scope>
    <source>
        <strain evidence="1">VKM Ac-1020</strain>
    </source>
</reference>
<comment type="caution">
    <text evidence="1">The sequence shown here is derived from an EMBL/GenBank/DDBJ whole genome shotgun (WGS) entry which is preliminary data.</text>
</comment>
<dbReference type="Pfam" id="PF19593">
    <property type="entry name" value="DUF6098"/>
    <property type="match status" value="1"/>
</dbReference>
<proteinExistence type="predicted"/>
<dbReference type="InterPro" id="IPR046080">
    <property type="entry name" value="DUF6098"/>
</dbReference>
<gene>
    <name evidence="1" type="ORF">GCM10017576_10930</name>
</gene>
<dbReference type="AlphaFoldDB" id="A0A9W6H2T6"/>
<sequence length="143" mass="15877">MSLPVLRTLEELAGAIRAARGLHVRYSAGPDADASRTSIDTESGLELPGLSVNPLDPEPWWTRPLDDWLARQLCQYRHLEQKDAERYAWVLRGREAGRGPDCEPLLADVEPVARLADALLDEAEERYRARFDAGRGPADGDEG</sequence>
<evidence type="ECO:0000313" key="2">
    <source>
        <dbReference type="Proteomes" id="UP001142462"/>
    </source>
</evidence>
<name>A0A9W6H2T6_9MICO</name>
<dbReference type="EMBL" id="BSEJ01000003">
    <property type="protein sequence ID" value="GLJ60964.1"/>
    <property type="molecule type" value="Genomic_DNA"/>
</dbReference>
<protein>
    <submittedName>
        <fullName evidence="1">Uncharacterized protein</fullName>
    </submittedName>
</protein>
<organism evidence="1 2">
    <name type="scientific">Microbacterium barkeri</name>
    <dbReference type="NCBI Taxonomy" id="33917"/>
    <lineage>
        <taxon>Bacteria</taxon>
        <taxon>Bacillati</taxon>
        <taxon>Actinomycetota</taxon>
        <taxon>Actinomycetes</taxon>
        <taxon>Micrococcales</taxon>
        <taxon>Microbacteriaceae</taxon>
        <taxon>Microbacterium</taxon>
    </lineage>
</organism>
<reference evidence="1" key="1">
    <citation type="journal article" date="2014" name="Int. J. Syst. Evol. Microbiol.">
        <title>Complete genome sequence of Corynebacterium casei LMG S-19264T (=DSM 44701T), isolated from a smear-ripened cheese.</title>
        <authorList>
            <consortium name="US DOE Joint Genome Institute (JGI-PGF)"/>
            <person name="Walter F."/>
            <person name="Albersmeier A."/>
            <person name="Kalinowski J."/>
            <person name="Ruckert C."/>
        </authorList>
    </citation>
    <scope>NUCLEOTIDE SEQUENCE</scope>
    <source>
        <strain evidence="1">VKM Ac-1020</strain>
    </source>
</reference>
<dbReference type="Proteomes" id="UP001142462">
    <property type="component" value="Unassembled WGS sequence"/>
</dbReference>
<dbReference type="RefSeq" id="WP_271172673.1">
    <property type="nucleotide sequence ID" value="NZ_BSEJ01000003.1"/>
</dbReference>